<gene>
    <name evidence="1" type="ORF">ACFQ11_20460</name>
</gene>
<organism evidence="1 2">
    <name type="scientific">Actinomadura sediminis</name>
    <dbReference type="NCBI Taxonomy" id="1038904"/>
    <lineage>
        <taxon>Bacteria</taxon>
        <taxon>Bacillati</taxon>
        <taxon>Actinomycetota</taxon>
        <taxon>Actinomycetes</taxon>
        <taxon>Streptosporangiales</taxon>
        <taxon>Thermomonosporaceae</taxon>
        <taxon>Actinomadura</taxon>
    </lineage>
</organism>
<dbReference type="EMBL" id="JBHTJA010000041">
    <property type="protein sequence ID" value="MFD0902786.1"/>
    <property type="molecule type" value="Genomic_DNA"/>
</dbReference>
<proteinExistence type="predicted"/>
<dbReference type="Proteomes" id="UP001596972">
    <property type="component" value="Unassembled WGS sequence"/>
</dbReference>
<evidence type="ECO:0000313" key="2">
    <source>
        <dbReference type="Proteomes" id="UP001596972"/>
    </source>
</evidence>
<accession>A0ABW3EQZ2</accession>
<name>A0ABW3EQZ2_9ACTN</name>
<reference evidence="2" key="1">
    <citation type="journal article" date="2019" name="Int. J. Syst. Evol. Microbiol.">
        <title>The Global Catalogue of Microorganisms (GCM) 10K type strain sequencing project: providing services to taxonomists for standard genome sequencing and annotation.</title>
        <authorList>
            <consortium name="The Broad Institute Genomics Platform"/>
            <consortium name="The Broad Institute Genome Sequencing Center for Infectious Disease"/>
            <person name="Wu L."/>
            <person name="Ma J."/>
        </authorList>
    </citation>
    <scope>NUCLEOTIDE SEQUENCE [LARGE SCALE GENOMIC DNA]</scope>
    <source>
        <strain evidence="2">JCM 31202</strain>
    </source>
</reference>
<dbReference type="RefSeq" id="WP_378300908.1">
    <property type="nucleotide sequence ID" value="NZ_JBHTJA010000041.1"/>
</dbReference>
<protein>
    <submittedName>
        <fullName evidence="1">Uncharacterized protein</fullName>
    </submittedName>
</protein>
<evidence type="ECO:0000313" key="1">
    <source>
        <dbReference type="EMBL" id="MFD0902786.1"/>
    </source>
</evidence>
<sequence length="311" mass="32846">MGYDTSFHPVDMAVVEGRLLPYIAGHGDADGIDDLIARAVELRKTRFRAKAWALGVLEAARDLDGVAFDSRVHVWGRPFFIVGDGAEGVAEDVRRYLATPSGEVDALAREMIGRIDPALTARVTPDASGRLPDDERLAAALSTPLRILRGAATALRAGNRTVRHPDGREFDAAGLLATEVPFNLLAFAAALLPGWMSRGRTWPTALCADAGVADAGFAAPSALTGLLRTEFPALDWPVPDGTITGNYTVGGMVPAAEVAGARAHLARHRDALDCEPAELRKIDEAMGVAAAFGAAFCEATEIYSGMTGDLN</sequence>
<keyword evidence="2" id="KW-1185">Reference proteome</keyword>
<comment type="caution">
    <text evidence="1">The sequence shown here is derived from an EMBL/GenBank/DDBJ whole genome shotgun (WGS) entry which is preliminary data.</text>
</comment>